<dbReference type="Pfam" id="PF01883">
    <property type="entry name" value="FeS_assembly_P"/>
    <property type="match status" value="1"/>
</dbReference>
<comment type="similarity">
    <text evidence="2">In the C-terminal section; belongs to the Mrp/NBP35 ATP-binding proteins family.</text>
</comment>
<dbReference type="GO" id="GO:0140663">
    <property type="term" value="F:ATP-dependent FeS chaperone activity"/>
    <property type="evidence" value="ECO:0007669"/>
    <property type="project" value="InterPro"/>
</dbReference>
<evidence type="ECO:0000256" key="9">
    <source>
        <dbReference type="HAMAP-Rule" id="MF_02040"/>
    </source>
</evidence>
<evidence type="ECO:0000256" key="1">
    <source>
        <dbReference type="ARBA" id="ARBA00007352"/>
    </source>
</evidence>
<evidence type="ECO:0000256" key="2">
    <source>
        <dbReference type="ARBA" id="ARBA00008205"/>
    </source>
</evidence>
<dbReference type="Gene3D" id="3.30.300.130">
    <property type="entry name" value="Fe-S cluster assembly (FSCA)"/>
    <property type="match status" value="1"/>
</dbReference>
<feature type="domain" description="MIP18 family-like" evidence="11">
    <location>
        <begin position="42"/>
        <end position="113"/>
    </location>
</feature>
<evidence type="ECO:0000256" key="7">
    <source>
        <dbReference type="ARBA" id="ARBA00023004"/>
    </source>
</evidence>
<accession>A0A1I1EW86</accession>
<comment type="function">
    <text evidence="9">Binds and transfers iron-sulfur (Fe-S) clusters to target apoproteins. Can hydrolyze ATP.</text>
</comment>
<dbReference type="InterPro" id="IPR033756">
    <property type="entry name" value="YlxH/NBP35"/>
</dbReference>
<dbReference type="InterPro" id="IPR000808">
    <property type="entry name" value="Mrp-like_CS"/>
</dbReference>
<dbReference type="Pfam" id="PF10609">
    <property type="entry name" value="ParA"/>
    <property type="match status" value="1"/>
</dbReference>
<dbReference type="Gene3D" id="3.40.50.300">
    <property type="entry name" value="P-loop containing nucleotide triphosphate hydrolases"/>
    <property type="match status" value="1"/>
</dbReference>
<dbReference type="PANTHER" id="PTHR42961">
    <property type="entry name" value="IRON-SULFUR PROTEIN NUBPL"/>
    <property type="match status" value="1"/>
</dbReference>
<reference evidence="12 13" key="1">
    <citation type="submission" date="2016-10" db="EMBL/GenBank/DDBJ databases">
        <authorList>
            <person name="de Groot N.N."/>
        </authorList>
    </citation>
    <scope>NUCLEOTIDE SEQUENCE [LARGE SCALE GENOMIC DNA]</scope>
    <source>
        <strain evidence="12 13">CGMCC 4.5739</strain>
    </source>
</reference>
<dbReference type="GO" id="GO:0051539">
    <property type="term" value="F:4 iron, 4 sulfur cluster binding"/>
    <property type="evidence" value="ECO:0007669"/>
    <property type="project" value="TreeGrafter"/>
</dbReference>
<dbReference type="GO" id="GO:0016887">
    <property type="term" value="F:ATP hydrolysis activity"/>
    <property type="evidence" value="ECO:0007669"/>
    <property type="project" value="UniProtKB-UniRule"/>
</dbReference>
<feature type="region of interest" description="Disordered" evidence="10">
    <location>
        <begin position="1"/>
        <end position="24"/>
    </location>
</feature>
<evidence type="ECO:0000256" key="10">
    <source>
        <dbReference type="SAM" id="MobiDB-lite"/>
    </source>
</evidence>
<dbReference type="GO" id="GO:0016226">
    <property type="term" value="P:iron-sulfur cluster assembly"/>
    <property type="evidence" value="ECO:0007669"/>
    <property type="project" value="InterPro"/>
</dbReference>
<keyword evidence="8 9" id="KW-0411">Iron-sulfur</keyword>
<comment type="similarity">
    <text evidence="1">In the N-terminal section; belongs to the MIP18 family.</text>
</comment>
<dbReference type="PROSITE" id="PS01215">
    <property type="entry name" value="MRP"/>
    <property type="match status" value="1"/>
</dbReference>
<evidence type="ECO:0000256" key="8">
    <source>
        <dbReference type="ARBA" id="ARBA00023014"/>
    </source>
</evidence>
<gene>
    <name evidence="12" type="ORF">SAMN05421773_101479</name>
</gene>
<dbReference type="GO" id="GO:0046872">
    <property type="term" value="F:metal ion binding"/>
    <property type="evidence" value="ECO:0007669"/>
    <property type="project" value="UniProtKB-KW"/>
</dbReference>
<evidence type="ECO:0000259" key="11">
    <source>
        <dbReference type="Pfam" id="PF01883"/>
    </source>
</evidence>
<proteinExistence type="inferred from homology"/>
<feature type="compositionally biased region" description="Low complexity" evidence="10">
    <location>
        <begin position="8"/>
        <end position="18"/>
    </location>
</feature>
<dbReference type="SUPFAM" id="SSF52540">
    <property type="entry name" value="P-loop containing nucleoside triphosphate hydrolases"/>
    <property type="match status" value="1"/>
</dbReference>
<comment type="similarity">
    <text evidence="9">Belongs to the Mrp/NBP35 ATP-binding proteins family.</text>
</comment>
<sequence length="415" mass="42879">MRDPAAPPGAARPGTAVRRTTRTIGYMATDTPTATQSGAPAEDAVRAALATVNDPEIHRPITELNMVKSVSIGPDGAVEVGVYLTVAGCPMRETITQRVTEAVRAVPGVTAVGVELDVMSDEQRKELASALRGGQAEREVPFAQPGSLTRVYCVASGKGGVGKSSVTVNLAAALAADGLKVGVVDADIYGHSVPRMLGADGRPTQVENMIMPPSANGVKVISIGMFTPGNAPVVWRGPMLHRALQQFLADVYWGDLDVLLLDLPPGTGDIAISVAQLVPGAEILVVTTPQQAAAEVAERAGSIAVQTHQKIVGVVENMSGLPCPHCDEMVDVFGSGGGERVAEGLTRATGAEVPVLGRIPIDVRLREGGDEGKPVVLTDPDSPAGAALREVASALGARRRGLSGLSLGITPRNKF</sequence>
<comment type="subunit">
    <text evidence="9">Homodimer.</text>
</comment>
<keyword evidence="13" id="KW-1185">Reference proteome</keyword>
<dbReference type="STRING" id="910347.SAMN05421773_101479"/>
<keyword evidence="6 9" id="KW-0067">ATP-binding</keyword>
<keyword evidence="5 9" id="KW-0378">Hydrolase</keyword>
<dbReference type="InterPro" id="IPR019591">
    <property type="entry name" value="Mrp/NBP35_ATP-bd"/>
</dbReference>
<organism evidence="12 13">
    <name type="scientific">Streptomyces aidingensis</name>
    <dbReference type="NCBI Taxonomy" id="910347"/>
    <lineage>
        <taxon>Bacteria</taxon>
        <taxon>Bacillati</taxon>
        <taxon>Actinomycetota</taxon>
        <taxon>Actinomycetes</taxon>
        <taxon>Kitasatosporales</taxon>
        <taxon>Streptomycetaceae</taxon>
        <taxon>Streptomyces</taxon>
    </lineage>
</organism>
<keyword evidence="3 9" id="KW-0479">Metal-binding</keyword>
<dbReference type="CDD" id="cd02037">
    <property type="entry name" value="Mrp_NBP35"/>
    <property type="match status" value="1"/>
</dbReference>
<dbReference type="SUPFAM" id="SSF117916">
    <property type="entry name" value="Fe-S cluster assembly (FSCA) domain-like"/>
    <property type="match status" value="1"/>
</dbReference>
<dbReference type="InterPro" id="IPR044304">
    <property type="entry name" value="NUBPL-like"/>
</dbReference>
<dbReference type="EMBL" id="FOLM01000001">
    <property type="protein sequence ID" value="SFB90962.1"/>
    <property type="molecule type" value="Genomic_DNA"/>
</dbReference>
<dbReference type="InterPro" id="IPR027417">
    <property type="entry name" value="P-loop_NTPase"/>
</dbReference>
<dbReference type="HAMAP" id="MF_02040">
    <property type="entry name" value="Mrp_NBP35"/>
    <property type="match status" value="1"/>
</dbReference>
<dbReference type="GO" id="GO:0005524">
    <property type="term" value="F:ATP binding"/>
    <property type="evidence" value="ECO:0007669"/>
    <property type="project" value="UniProtKB-UniRule"/>
</dbReference>
<keyword evidence="7 9" id="KW-0408">Iron</keyword>
<keyword evidence="4 9" id="KW-0547">Nucleotide-binding</keyword>
<evidence type="ECO:0000313" key="13">
    <source>
        <dbReference type="Proteomes" id="UP000199207"/>
    </source>
</evidence>
<protein>
    <recommendedName>
        <fullName evidence="9">Iron-sulfur cluster carrier protein</fullName>
    </recommendedName>
</protein>
<evidence type="ECO:0000256" key="6">
    <source>
        <dbReference type="ARBA" id="ARBA00022840"/>
    </source>
</evidence>
<evidence type="ECO:0000313" key="12">
    <source>
        <dbReference type="EMBL" id="SFB90962.1"/>
    </source>
</evidence>
<dbReference type="PANTHER" id="PTHR42961:SF2">
    <property type="entry name" value="IRON-SULFUR PROTEIN NUBPL"/>
    <property type="match status" value="1"/>
</dbReference>
<dbReference type="FunFam" id="3.40.50.300:FF:000304">
    <property type="entry name" value="Iron-sulfur cluster carrier protein"/>
    <property type="match status" value="1"/>
</dbReference>
<dbReference type="AlphaFoldDB" id="A0A1I1EW86"/>
<dbReference type="InterPro" id="IPR034904">
    <property type="entry name" value="FSCA_dom_sf"/>
</dbReference>
<evidence type="ECO:0000256" key="5">
    <source>
        <dbReference type="ARBA" id="ARBA00022801"/>
    </source>
</evidence>
<name>A0A1I1EW86_9ACTN</name>
<feature type="binding site" evidence="9">
    <location>
        <begin position="157"/>
        <end position="164"/>
    </location>
    <ligand>
        <name>ATP</name>
        <dbReference type="ChEBI" id="CHEBI:30616"/>
    </ligand>
</feature>
<evidence type="ECO:0000256" key="3">
    <source>
        <dbReference type="ARBA" id="ARBA00022723"/>
    </source>
</evidence>
<dbReference type="Proteomes" id="UP000199207">
    <property type="component" value="Unassembled WGS sequence"/>
</dbReference>
<dbReference type="InterPro" id="IPR002744">
    <property type="entry name" value="MIP18-like"/>
</dbReference>
<evidence type="ECO:0000256" key="4">
    <source>
        <dbReference type="ARBA" id="ARBA00022741"/>
    </source>
</evidence>